<evidence type="ECO:0000313" key="3">
    <source>
        <dbReference type="EMBL" id="UNM12678.1"/>
    </source>
</evidence>
<protein>
    <submittedName>
        <fullName evidence="3">Transposase</fullName>
    </submittedName>
</protein>
<name>A0ABY3WJC3_9ACTN</name>
<sequence length="304" mass="34524">MLAATRYLNRLEFVIETLRTALNQITEAAGDWLAALAAPEWDRRLLRQHPLHRRLGPASGRLPRRPHERPVARRPEPPRHPGHPRPLRRTALRPLRPADLLHQFRNRPQPDPAAEDRARDSSAGPHRAGHRPLAPPLRTPRWRRGTISQGVQACGLRRPRYRGLAKTRLQHHLTGAAINLARIVAHRQTARPHPRLTLRSTPPHWMRSSEADLPTASNRQGPRRADATCSRPQYLTTKAEDALARTWASPFRFFSKTSLIQAGTRPWAETGRTGFLSFAAHFLPPTRLRPTRRPNGCEQGAKRV</sequence>
<organism evidence="3 4">
    <name type="scientific">Streptomyces formicae</name>
    <dbReference type="NCBI Taxonomy" id="1616117"/>
    <lineage>
        <taxon>Bacteria</taxon>
        <taxon>Bacillati</taxon>
        <taxon>Actinomycetota</taxon>
        <taxon>Actinomycetes</taxon>
        <taxon>Kitasatosporales</taxon>
        <taxon>Streptomycetaceae</taxon>
        <taxon>Streptomyces</taxon>
    </lineage>
</organism>
<proteinExistence type="predicted"/>
<dbReference type="Pfam" id="PF13751">
    <property type="entry name" value="DDE_Tnp_1_6"/>
    <property type="match status" value="1"/>
</dbReference>
<dbReference type="Proteomes" id="UP000828924">
    <property type="component" value="Chromosome"/>
</dbReference>
<feature type="compositionally biased region" description="Basic residues" evidence="1">
    <location>
        <begin position="80"/>
        <end position="91"/>
    </location>
</feature>
<accession>A0ABY3WJC3</accession>
<feature type="region of interest" description="Disordered" evidence="1">
    <location>
        <begin position="52"/>
        <end position="141"/>
    </location>
</feature>
<evidence type="ECO:0000256" key="1">
    <source>
        <dbReference type="SAM" id="MobiDB-lite"/>
    </source>
</evidence>
<dbReference type="InterPro" id="IPR025668">
    <property type="entry name" value="Tnp_DDE_dom"/>
</dbReference>
<feature type="domain" description="Transposase DDE" evidence="2">
    <location>
        <begin position="145"/>
        <end position="183"/>
    </location>
</feature>
<evidence type="ECO:0000259" key="2">
    <source>
        <dbReference type="Pfam" id="PF13751"/>
    </source>
</evidence>
<reference evidence="3 4" key="1">
    <citation type="submission" date="2021-03" db="EMBL/GenBank/DDBJ databases">
        <title>Complete genome of Streptomyces formicae strain 1H-GS9 (DSM 100524).</title>
        <authorList>
            <person name="Atanasov K.E."/>
            <person name="Altabella T."/>
            <person name="Ferrer A."/>
        </authorList>
    </citation>
    <scope>NUCLEOTIDE SEQUENCE [LARGE SCALE GENOMIC DNA]</scope>
    <source>
        <strain evidence="3 4">1H-GS9</strain>
    </source>
</reference>
<keyword evidence="4" id="KW-1185">Reference proteome</keyword>
<feature type="compositionally biased region" description="Low complexity" evidence="1">
    <location>
        <begin position="92"/>
        <end position="101"/>
    </location>
</feature>
<feature type="region of interest" description="Disordered" evidence="1">
    <location>
        <begin position="190"/>
        <end position="229"/>
    </location>
</feature>
<gene>
    <name evidence="3" type="ORF">J4032_15130</name>
</gene>
<feature type="compositionally biased region" description="Basic and acidic residues" evidence="1">
    <location>
        <begin position="68"/>
        <end position="79"/>
    </location>
</feature>
<evidence type="ECO:0000313" key="4">
    <source>
        <dbReference type="Proteomes" id="UP000828924"/>
    </source>
</evidence>
<dbReference type="EMBL" id="CP071872">
    <property type="protein sequence ID" value="UNM12678.1"/>
    <property type="molecule type" value="Genomic_DNA"/>
</dbReference>